<dbReference type="RefSeq" id="WP_120761548.1">
    <property type="nucleotide sequence ID" value="NZ_CP032630.1"/>
</dbReference>
<evidence type="ECO:0000313" key="1">
    <source>
        <dbReference type="EMBL" id="AYF97197.1"/>
    </source>
</evidence>
<reference evidence="2" key="1">
    <citation type="submission" date="2018-09" db="EMBL/GenBank/DDBJ databases">
        <title>Genome sequencing of strain 2DFWR-13.</title>
        <authorList>
            <person name="Heo J."/>
            <person name="Kim S.-J."/>
            <person name="Kwon S.-W."/>
        </authorList>
    </citation>
    <scope>NUCLEOTIDE SEQUENCE [LARGE SCALE GENOMIC DNA]</scope>
    <source>
        <strain evidence="2">2DFWR-13</strain>
    </source>
</reference>
<proteinExistence type="predicted"/>
<dbReference type="EMBL" id="CP032630">
    <property type="protein sequence ID" value="AYF97197.1"/>
    <property type="molecule type" value="Genomic_DNA"/>
</dbReference>
<dbReference type="KEGG" id="lyd:D7I47_02325"/>
<organism evidence="1 2">
    <name type="scientific">Protaetiibacter intestinalis</name>
    <dbReference type="NCBI Taxonomy" id="2419774"/>
    <lineage>
        <taxon>Bacteria</taxon>
        <taxon>Bacillati</taxon>
        <taxon>Actinomycetota</taxon>
        <taxon>Actinomycetes</taxon>
        <taxon>Micrococcales</taxon>
        <taxon>Microbacteriaceae</taxon>
        <taxon>Protaetiibacter</taxon>
    </lineage>
</organism>
<sequence length="94" mass="10116">MTTTVSALDASMDGAWTVLTQEAAYLLDLDARTGTRITHSAEAGEAEAFTIVRLDRCQIAAPMVLALELQAPVSRRIKLITTDVVSIRPMGVVE</sequence>
<dbReference type="Proteomes" id="UP000278886">
    <property type="component" value="Chromosome"/>
</dbReference>
<accession>A0A387B4F9</accession>
<gene>
    <name evidence="1" type="ORF">D7I47_02325</name>
</gene>
<name>A0A387B4F9_9MICO</name>
<dbReference type="AlphaFoldDB" id="A0A387B4F9"/>
<keyword evidence="2" id="KW-1185">Reference proteome</keyword>
<protein>
    <submittedName>
        <fullName evidence="1">Uncharacterized protein</fullName>
    </submittedName>
</protein>
<evidence type="ECO:0000313" key="2">
    <source>
        <dbReference type="Proteomes" id="UP000278886"/>
    </source>
</evidence>